<reference evidence="1 2" key="1">
    <citation type="submission" date="2016-10" db="EMBL/GenBank/DDBJ databases">
        <title>Lutibacter sp. LPB0138, isolated from marine gastropod.</title>
        <authorList>
            <person name="Kim E."/>
            <person name="Yi H."/>
        </authorList>
    </citation>
    <scope>NUCLEOTIDE SEQUENCE [LARGE SCALE GENOMIC DNA]</scope>
    <source>
        <strain evidence="1 2">LPB0138</strain>
    </source>
</reference>
<name>A0A1D8P890_9FLAO</name>
<dbReference type="Proteomes" id="UP000176050">
    <property type="component" value="Chromosome"/>
</dbReference>
<proteinExistence type="predicted"/>
<accession>A0A1D8P890</accession>
<dbReference type="OrthoDB" id="1450587at2"/>
<dbReference type="RefSeq" id="WP_070236949.1">
    <property type="nucleotide sequence ID" value="NZ_CP017478.1"/>
</dbReference>
<sequence>MDALVVYQVAKALPKEEQKALLDMLQKDFRLKVLASKVKKQPVLSREDGIQYLLKNVFNKHKKLA</sequence>
<gene>
    <name evidence="1" type="ORF">LPB138_08890</name>
</gene>
<dbReference type="STRING" id="1850246.LPB138_08890"/>
<dbReference type="EMBL" id="CP017478">
    <property type="protein sequence ID" value="AOW20785.1"/>
    <property type="molecule type" value="Genomic_DNA"/>
</dbReference>
<dbReference type="AlphaFoldDB" id="A0A1D8P890"/>
<protein>
    <submittedName>
        <fullName evidence="1">Uncharacterized protein</fullName>
    </submittedName>
</protein>
<evidence type="ECO:0000313" key="2">
    <source>
        <dbReference type="Proteomes" id="UP000176050"/>
    </source>
</evidence>
<dbReference type="KEGG" id="lul:LPB138_08890"/>
<organism evidence="1 2">
    <name type="scientific">Urechidicola croceus</name>
    <dbReference type="NCBI Taxonomy" id="1850246"/>
    <lineage>
        <taxon>Bacteria</taxon>
        <taxon>Pseudomonadati</taxon>
        <taxon>Bacteroidota</taxon>
        <taxon>Flavobacteriia</taxon>
        <taxon>Flavobacteriales</taxon>
        <taxon>Flavobacteriaceae</taxon>
        <taxon>Urechidicola</taxon>
    </lineage>
</organism>
<evidence type="ECO:0000313" key="1">
    <source>
        <dbReference type="EMBL" id="AOW20785.1"/>
    </source>
</evidence>
<keyword evidence="2" id="KW-1185">Reference proteome</keyword>